<reference evidence="7 8" key="1">
    <citation type="submission" date="2019-02" db="EMBL/GenBank/DDBJ databases">
        <title>Sequencing the genomes of 1000 actinobacteria strains.</title>
        <authorList>
            <person name="Klenk H.-P."/>
        </authorList>
    </citation>
    <scope>NUCLEOTIDE SEQUENCE [LARGE SCALE GENOMIC DNA]</scope>
    <source>
        <strain evidence="7 8">DSM 45888</strain>
    </source>
</reference>
<accession>A0A4Q7UML9</accession>
<dbReference type="AlphaFoldDB" id="A0A4Q7UML9"/>
<organism evidence="7 8">
    <name type="scientific">Micromonospora violae</name>
    <dbReference type="NCBI Taxonomy" id="1278207"/>
    <lineage>
        <taxon>Bacteria</taxon>
        <taxon>Bacillati</taxon>
        <taxon>Actinomycetota</taxon>
        <taxon>Actinomycetes</taxon>
        <taxon>Micromonosporales</taxon>
        <taxon>Micromonosporaceae</taxon>
        <taxon>Micromonospora</taxon>
    </lineage>
</organism>
<feature type="transmembrane region" description="Helical" evidence="6">
    <location>
        <begin position="21"/>
        <end position="41"/>
    </location>
</feature>
<feature type="transmembrane region" description="Helical" evidence="6">
    <location>
        <begin position="444"/>
        <end position="463"/>
    </location>
</feature>
<evidence type="ECO:0000256" key="2">
    <source>
        <dbReference type="ARBA" id="ARBA00022475"/>
    </source>
</evidence>
<keyword evidence="5 6" id="KW-0472">Membrane</keyword>
<feature type="transmembrane region" description="Helical" evidence="6">
    <location>
        <begin position="331"/>
        <end position="356"/>
    </location>
</feature>
<evidence type="ECO:0000256" key="5">
    <source>
        <dbReference type="ARBA" id="ARBA00023136"/>
    </source>
</evidence>
<feature type="transmembrane region" description="Helical" evidence="6">
    <location>
        <begin position="255"/>
        <end position="279"/>
    </location>
</feature>
<keyword evidence="2" id="KW-1003">Cell membrane</keyword>
<evidence type="ECO:0000256" key="6">
    <source>
        <dbReference type="SAM" id="Phobius"/>
    </source>
</evidence>
<dbReference type="GO" id="GO:0005886">
    <property type="term" value="C:plasma membrane"/>
    <property type="evidence" value="ECO:0007669"/>
    <property type="project" value="UniProtKB-SubCell"/>
</dbReference>
<dbReference type="Proteomes" id="UP000293781">
    <property type="component" value="Unassembled WGS sequence"/>
</dbReference>
<feature type="transmembrane region" description="Helical" evidence="6">
    <location>
        <begin position="388"/>
        <end position="410"/>
    </location>
</feature>
<feature type="transmembrane region" description="Helical" evidence="6">
    <location>
        <begin position="121"/>
        <end position="142"/>
    </location>
</feature>
<feature type="transmembrane region" description="Helical" evidence="6">
    <location>
        <begin position="300"/>
        <end position="325"/>
    </location>
</feature>
<feature type="transmembrane region" description="Helical" evidence="6">
    <location>
        <begin position="419"/>
        <end position="438"/>
    </location>
</feature>
<feature type="transmembrane region" description="Helical" evidence="6">
    <location>
        <begin position="185"/>
        <end position="204"/>
    </location>
</feature>
<dbReference type="PANTHER" id="PTHR30250">
    <property type="entry name" value="PST FAMILY PREDICTED COLANIC ACID TRANSPORTER"/>
    <property type="match status" value="1"/>
</dbReference>
<evidence type="ECO:0000313" key="7">
    <source>
        <dbReference type="EMBL" id="RZT82922.1"/>
    </source>
</evidence>
<proteinExistence type="predicted"/>
<feature type="transmembrane region" description="Helical" evidence="6">
    <location>
        <begin position="225"/>
        <end position="249"/>
    </location>
</feature>
<dbReference type="InterPro" id="IPR050833">
    <property type="entry name" value="Poly_Biosynth_Transport"/>
</dbReference>
<dbReference type="PANTHER" id="PTHR30250:SF11">
    <property type="entry name" value="O-ANTIGEN TRANSPORTER-RELATED"/>
    <property type="match status" value="1"/>
</dbReference>
<feature type="transmembrane region" description="Helical" evidence="6">
    <location>
        <begin position="97"/>
        <end position="115"/>
    </location>
</feature>
<dbReference type="OrthoDB" id="3379840at2"/>
<comment type="subcellular location">
    <subcellularLocation>
        <location evidence="1">Cell membrane</location>
        <topology evidence="1">Multi-pass membrane protein</topology>
    </subcellularLocation>
</comment>
<keyword evidence="4 6" id="KW-1133">Transmembrane helix</keyword>
<feature type="transmembrane region" description="Helical" evidence="6">
    <location>
        <begin position="365"/>
        <end position="382"/>
    </location>
</feature>
<evidence type="ECO:0000256" key="3">
    <source>
        <dbReference type="ARBA" id="ARBA00022692"/>
    </source>
</evidence>
<evidence type="ECO:0000256" key="1">
    <source>
        <dbReference type="ARBA" id="ARBA00004651"/>
    </source>
</evidence>
<name>A0A4Q7UML9_9ACTN</name>
<feature type="transmembrane region" description="Helical" evidence="6">
    <location>
        <begin position="154"/>
        <end position="173"/>
    </location>
</feature>
<evidence type="ECO:0000313" key="8">
    <source>
        <dbReference type="Proteomes" id="UP000293781"/>
    </source>
</evidence>
<keyword evidence="8" id="KW-1185">Reference proteome</keyword>
<keyword evidence="3 6" id="KW-0812">Transmembrane</keyword>
<protein>
    <submittedName>
        <fullName evidence="7">O-antigen/teichoic acid export membrane protein</fullName>
    </submittedName>
</protein>
<dbReference type="InterPro" id="IPR002797">
    <property type="entry name" value="Polysacc_synth"/>
</dbReference>
<feature type="transmembrane region" description="Helical" evidence="6">
    <location>
        <begin position="53"/>
        <end position="76"/>
    </location>
</feature>
<dbReference type="EMBL" id="SHKK01000001">
    <property type="protein sequence ID" value="RZT82922.1"/>
    <property type="molecule type" value="Genomic_DNA"/>
</dbReference>
<dbReference type="Pfam" id="PF01943">
    <property type="entry name" value="Polysacc_synt"/>
    <property type="match status" value="1"/>
</dbReference>
<sequence>MVATEVTTPERRRPSLTIVSGLLGVSTLATRSTTLVVMALLTRGAGAEAVGFYGLATLIASFTAAALSLGLPTYLTREAAAGTVSPPVVARIHCGRFVALLVAAAVAYPVIGVVLPPEAQFAFFLIFVASLLEQWNETAWVLIRGTPSAWAEPLTNVSAGLLLVGACAVDVWLLDGLSLGDAAVYMSIAAVLRSAAAFLIVRILPALRNSRGIRVVQHIRLALPYFAADLFGLFYFRGDVFVLAFFVAAAEVGEYVSAAAIVGPVVQVAASMGVGALAYAAPRRSSGAAQSNDPLTIFRFFGLAGQAAAGVMFIGIPIGTAVLFGEHAGNIPTLAMVLTFFLILRFGNFGLSAILLSQGRASSRLIVLVLSICGSVGLNLALDGTYGAFGSATAMVLNELVVAGSLLWFLRIKELVRPVVVSFVMVAAAVGALAVLLAVLEPALASFILGGIILVLATAKLLAQRRAAGHLPAATTEDM</sequence>
<evidence type="ECO:0000256" key="4">
    <source>
        <dbReference type="ARBA" id="ARBA00022989"/>
    </source>
</evidence>
<gene>
    <name evidence="7" type="ORF">EV382_6236</name>
</gene>
<dbReference type="RefSeq" id="WP_130407768.1">
    <property type="nucleotide sequence ID" value="NZ_SHKK01000001.1"/>
</dbReference>
<comment type="caution">
    <text evidence="7">The sequence shown here is derived from an EMBL/GenBank/DDBJ whole genome shotgun (WGS) entry which is preliminary data.</text>
</comment>